<organism evidence="2 3">
    <name type="scientific">Candidatus Abzuiibacterium crystallinum</name>
    <dbReference type="NCBI Taxonomy" id="1974748"/>
    <lineage>
        <taxon>Bacteria</taxon>
        <taxon>Pseudomonadati</taxon>
        <taxon>Candidatus Omnitrophota</taxon>
        <taxon>Candidatus Abzuiibacterium</taxon>
    </lineage>
</organism>
<feature type="transmembrane region" description="Helical" evidence="1">
    <location>
        <begin position="32"/>
        <end position="51"/>
    </location>
</feature>
<reference evidence="2 3" key="1">
    <citation type="submission" date="2017-09" db="EMBL/GenBank/DDBJ databases">
        <title>Depth-based differentiation of microbial function through sediment-hosted aquifers and enrichment of novel symbionts in the deep terrestrial subsurface.</title>
        <authorList>
            <person name="Probst A.J."/>
            <person name="Ladd B."/>
            <person name="Jarett J.K."/>
            <person name="Geller-Mcgrath D.E."/>
            <person name="Sieber C.M."/>
            <person name="Emerson J.B."/>
            <person name="Anantharaman K."/>
            <person name="Thomas B.C."/>
            <person name="Malmstrom R."/>
            <person name="Stieglmeier M."/>
            <person name="Klingl A."/>
            <person name="Woyke T."/>
            <person name="Ryan C.M."/>
            <person name="Banfield J.F."/>
        </authorList>
    </citation>
    <scope>NUCLEOTIDE SEQUENCE [LARGE SCALE GENOMIC DNA]</scope>
    <source>
        <strain evidence="2">CG11_big_fil_rev_8_21_14_0_20_45_26</strain>
    </source>
</reference>
<evidence type="ECO:0008006" key="4">
    <source>
        <dbReference type="Google" id="ProtNLM"/>
    </source>
</evidence>
<feature type="transmembrane region" description="Helical" evidence="1">
    <location>
        <begin position="128"/>
        <end position="147"/>
    </location>
</feature>
<comment type="caution">
    <text evidence="2">The sequence shown here is derived from an EMBL/GenBank/DDBJ whole genome shotgun (WGS) entry which is preliminary data.</text>
</comment>
<gene>
    <name evidence="2" type="ORF">COV74_00330</name>
</gene>
<dbReference type="SUPFAM" id="SSF48371">
    <property type="entry name" value="ARM repeat"/>
    <property type="match status" value="1"/>
</dbReference>
<dbReference type="Gene3D" id="1.25.10.10">
    <property type="entry name" value="Leucine-rich Repeat Variant"/>
    <property type="match status" value="1"/>
</dbReference>
<feature type="transmembrane region" description="Helical" evidence="1">
    <location>
        <begin position="58"/>
        <end position="77"/>
    </location>
</feature>
<sequence length="291" mass="33195">MRKNISVWLSIILLICSKNAWALYGQPTTLRVIDWAGGIALILLAIYIFLNVRFKSKIGFRISLVLVVINVSGWFALEGYQFYISRMAEGFAGINRLSIADSAQSVLEQRLMPLSLLAICFLSKRVKLTMASLFLILITFCVIELGLNYMEINTYLSGVEQADYQDFEHGTDIRNYLSASGLDTLRLYPRTRTKKVLLAMLRSDSWIDRHNAAVALQYLRDRTVTPHLVECFQRQDQSDTADQARLACAETLQVLISGEDNLFAYERIQTEYKVNPEGLFKRLTEQAKQSR</sequence>
<evidence type="ECO:0000313" key="3">
    <source>
        <dbReference type="Proteomes" id="UP000230859"/>
    </source>
</evidence>
<keyword evidence="1" id="KW-0472">Membrane</keyword>
<dbReference type="EMBL" id="PCVY01000003">
    <property type="protein sequence ID" value="PIQ87553.1"/>
    <property type="molecule type" value="Genomic_DNA"/>
</dbReference>
<evidence type="ECO:0000256" key="1">
    <source>
        <dbReference type="SAM" id="Phobius"/>
    </source>
</evidence>
<proteinExistence type="predicted"/>
<dbReference type="AlphaFoldDB" id="A0A2H0LSZ2"/>
<evidence type="ECO:0000313" key="2">
    <source>
        <dbReference type="EMBL" id="PIQ87553.1"/>
    </source>
</evidence>
<name>A0A2H0LSZ2_9BACT</name>
<keyword evidence="1" id="KW-1133">Transmembrane helix</keyword>
<dbReference type="Proteomes" id="UP000230859">
    <property type="component" value="Unassembled WGS sequence"/>
</dbReference>
<keyword evidence="1" id="KW-0812">Transmembrane</keyword>
<protein>
    <recommendedName>
        <fullName evidence="4">HEAT repeat domain-containing protein</fullName>
    </recommendedName>
</protein>
<dbReference type="InterPro" id="IPR011989">
    <property type="entry name" value="ARM-like"/>
</dbReference>
<accession>A0A2H0LSZ2</accession>
<dbReference type="InterPro" id="IPR016024">
    <property type="entry name" value="ARM-type_fold"/>
</dbReference>